<reference evidence="3" key="1">
    <citation type="submission" date="2021-02" db="EMBL/GenBank/DDBJ databases">
        <authorList>
            <person name="Nowell W R."/>
        </authorList>
    </citation>
    <scope>NUCLEOTIDE SEQUENCE</scope>
</reference>
<evidence type="ECO:0000256" key="1">
    <source>
        <dbReference type="SAM" id="MobiDB-lite"/>
    </source>
</evidence>
<dbReference type="AlphaFoldDB" id="A0A8S3C5L4"/>
<feature type="region of interest" description="Disordered" evidence="1">
    <location>
        <begin position="1"/>
        <end position="41"/>
    </location>
</feature>
<dbReference type="EMBL" id="CAJOBJ010170949">
    <property type="protein sequence ID" value="CAF4882874.1"/>
    <property type="molecule type" value="Genomic_DNA"/>
</dbReference>
<sequence>MKQDYINDDHMPNNNSDQSHAPLVVVTEALPSEESAAEKET</sequence>
<feature type="non-terminal residue" evidence="3">
    <location>
        <position position="41"/>
    </location>
</feature>
<evidence type="ECO:0000313" key="2">
    <source>
        <dbReference type="EMBL" id="CAF4704802.1"/>
    </source>
</evidence>
<accession>A0A8S3C5L4</accession>
<evidence type="ECO:0000313" key="4">
    <source>
        <dbReference type="Proteomes" id="UP000681720"/>
    </source>
</evidence>
<evidence type="ECO:0000313" key="3">
    <source>
        <dbReference type="EMBL" id="CAF4882874.1"/>
    </source>
</evidence>
<dbReference type="Proteomes" id="UP000681967">
    <property type="component" value="Unassembled WGS sequence"/>
</dbReference>
<comment type="caution">
    <text evidence="3">The sequence shown here is derived from an EMBL/GenBank/DDBJ whole genome shotgun (WGS) entry which is preliminary data.</text>
</comment>
<proteinExistence type="predicted"/>
<dbReference type="EMBL" id="CAJOBH010119669">
    <property type="protein sequence ID" value="CAF4704802.1"/>
    <property type="molecule type" value="Genomic_DNA"/>
</dbReference>
<feature type="compositionally biased region" description="Basic and acidic residues" evidence="1">
    <location>
        <begin position="1"/>
        <end position="11"/>
    </location>
</feature>
<protein>
    <submittedName>
        <fullName evidence="3">Uncharacterized protein</fullName>
    </submittedName>
</protein>
<gene>
    <name evidence="2" type="ORF">BYL167_LOCUS44237</name>
    <name evidence="3" type="ORF">GIL414_LOCUS50937</name>
</gene>
<dbReference type="Proteomes" id="UP000681720">
    <property type="component" value="Unassembled WGS sequence"/>
</dbReference>
<organism evidence="3 4">
    <name type="scientific">Rotaria magnacalcarata</name>
    <dbReference type="NCBI Taxonomy" id="392030"/>
    <lineage>
        <taxon>Eukaryota</taxon>
        <taxon>Metazoa</taxon>
        <taxon>Spiralia</taxon>
        <taxon>Gnathifera</taxon>
        <taxon>Rotifera</taxon>
        <taxon>Eurotatoria</taxon>
        <taxon>Bdelloidea</taxon>
        <taxon>Philodinida</taxon>
        <taxon>Philodinidae</taxon>
        <taxon>Rotaria</taxon>
    </lineage>
</organism>
<name>A0A8S3C5L4_9BILA</name>